<sequence>MKSLLPLVIVLALATAYGIWHKLREGHFKVRRTKAAVLDAQMLGAPLGSRVTLVQFSSAFCTPCRTTRALLSQMTADMHDVAHLHIDAEANLDLVNRLNILSTPTTLILNKSGTEVGRAVGAPKRDEVLAAIASVK</sequence>
<evidence type="ECO:0000259" key="1">
    <source>
        <dbReference type="PROSITE" id="PS51352"/>
    </source>
</evidence>
<gene>
    <name evidence="2" type="ORF">UFOPK3124_01151</name>
    <name evidence="3" type="ORF">UFOPK3480_01022</name>
    <name evidence="4" type="ORF">UFOPK4165_00985</name>
</gene>
<dbReference type="AlphaFoldDB" id="A0A6J7ERB4"/>
<name>A0A6J7ERB4_9ZZZZ</name>
<dbReference type="CDD" id="cd02947">
    <property type="entry name" value="TRX_family"/>
    <property type="match status" value="1"/>
</dbReference>
<proteinExistence type="predicted"/>
<accession>A0A6J7ERB4</accession>
<organism evidence="3">
    <name type="scientific">freshwater metagenome</name>
    <dbReference type="NCBI Taxonomy" id="449393"/>
    <lineage>
        <taxon>unclassified sequences</taxon>
        <taxon>metagenomes</taxon>
        <taxon>ecological metagenomes</taxon>
    </lineage>
</organism>
<evidence type="ECO:0000313" key="4">
    <source>
        <dbReference type="EMBL" id="CAB5034181.1"/>
    </source>
</evidence>
<reference evidence="3" key="1">
    <citation type="submission" date="2020-05" db="EMBL/GenBank/DDBJ databases">
        <authorList>
            <person name="Chiriac C."/>
            <person name="Salcher M."/>
            <person name="Ghai R."/>
            <person name="Kavagutti S V."/>
        </authorList>
    </citation>
    <scope>NUCLEOTIDE SEQUENCE</scope>
</reference>
<evidence type="ECO:0000313" key="3">
    <source>
        <dbReference type="EMBL" id="CAB4886122.1"/>
    </source>
</evidence>
<dbReference type="Pfam" id="PF00085">
    <property type="entry name" value="Thioredoxin"/>
    <property type="match status" value="1"/>
</dbReference>
<dbReference type="SUPFAM" id="SSF52833">
    <property type="entry name" value="Thioredoxin-like"/>
    <property type="match status" value="1"/>
</dbReference>
<evidence type="ECO:0000313" key="2">
    <source>
        <dbReference type="EMBL" id="CAB4823230.1"/>
    </source>
</evidence>
<dbReference type="InterPro" id="IPR036249">
    <property type="entry name" value="Thioredoxin-like_sf"/>
</dbReference>
<dbReference type="EMBL" id="CAFBPV010000116">
    <property type="protein sequence ID" value="CAB5034181.1"/>
    <property type="molecule type" value="Genomic_DNA"/>
</dbReference>
<dbReference type="InterPro" id="IPR013766">
    <property type="entry name" value="Thioredoxin_domain"/>
</dbReference>
<feature type="domain" description="Thioredoxin" evidence="1">
    <location>
        <begin position="23"/>
        <end position="136"/>
    </location>
</feature>
<dbReference type="EMBL" id="CAFAAY010000122">
    <property type="protein sequence ID" value="CAB4823230.1"/>
    <property type="molecule type" value="Genomic_DNA"/>
</dbReference>
<dbReference type="Gene3D" id="3.40.30.10">
    <property type="entry name" value="Glutaredoxin"/>
    <property type="match status" value="1"/>
</dbReference>
<dbReference type="EMBL" id="CAFBLY010000108">
    <property type="protein sequence ID" value="CAB4886122.1"/>
    <property type="molecule type" value="Genomic_DNA"/>
</dbReference>
<dbReference type="PROSITE" id="PS51352">
    <property type="entry name" value="THIOREDOXIN_2"/>
    <property type="match status" value="1"/>
</dbReference>
<protein>
    <submittedName>
        <fullName evidence="3">Unannotated protein</fullName>
    </submittedName>
</protein>